<gene>
    <name evidence="7" type="ORF">CMUS01_03974</name>
</gene>
<dbReference type="AlphaFoldDB" id="A0A8H6NPT7"/>
<dbReference type="Proteomes" id="UP000639643">
    <property type="component" value="Unassembled WGS sequence"/>
</dbReference>
<dbReference type="PROSITE" id="PS50879">
    <property type="entry name" value="RNASE_H_1"/>
    <property type="match status" value="1"/>
</dbReference>
<organism evidence="7 8">
    <name type="scientific">Colletotrichum musicola</name>
    <dbReference type="NCBI Taxonomy" id="2175873"/>
    <lineage>
        <taxon>Eukaryota</taxon>
        <taxon>Fungi</taxon>
        <taxon>Dikarya</taxon>
        <taxon>Ascomycota</taxon>
        <taxon>Pezizomycotina</taxon>
        <taxon>Sordariomycetes</taxon>
        <taxon>Hypocreomycetidae</taxon>
        <taxon>Glomerellales</taxon>
        <taxon>Glomerellaceae</taxon>
        <taxon>Colletotrichum</taxon>
        <taxon>Colletotrichum orchidearum species complex</taxon>
    </lineage>
</organism>
<sequence length="1058" mass="119150">MGPVFPGLSVHSLRQPTRLTDQADARPPTEPNMSPPLTTAANYAANDLSDAALGGPIALEDGLFVDGYGRALSLHGLNISGASKLPTTPNGLSHLTEGFFKHRTVTFVGRPFPLEDAPLHFRRLQAWGLPLVRLLVTWESIGHAGPDPRTDLDLEYIEYLRKLIEMMPAYGIKCFVCAHQDVWSRFSGGSGAPGWTFEVAGLDVEAFTETGAAYVHGQDELRRASAPVNEKEPSGPFVWPSGYQKLAASTMATLFWAGDALAPKLQCRRTGKDGKDESVSAQEFLQDALIEAFGRLADEVAGLEACVGFEPMNEPHRGLINLHGFHGWNYDTDLHIGHYPSLKQALALASGYAQEIDYYVKSWPFPTRISHKSVVDPKGRSAWLSSKEKNHGLGECVWRAHGAWEWDETKKIAKVLQENYFEVDHRPGREGKPIEWYRDFYAPFLKRFSDRVSRKSSRQFCFIEPIPNEFMPPWVEKDSKEATAAQKQKYATKTVIDSPRPGNLVFAPHFYDLNVLFSKHHSWMSVNVQGLSRGMFIVKALYFGARALRKNYRLQISNILKYGKASLGSHVPAVIGEVGIPFDIEGGEAFATGRYDKQRELMHALISAMEDNQVNFTLWNYNPDNRVEFGDGWNREDFSVINGDEKEEPGRIMQDYANEAHAKDDLFRGGRVLDVIIRPYAVKIAGRPLRSDWDPRTLRYEFEWTSQDRVGEKQSDKRRTTEVFIPRYHYADGIKVKLSDGDWSYDAELQTLYVRHKAEVYRHRLVVEIPNVGKRLLERVERRRRAVPPGFPLSLVSANTELAIEELDKGLILVILLLPAIAAALAIFAQSLQTTNQIAQRSVIYTVKNKAMDYSDAEDKRLFDPRISMPYRDVPRSQLVVYDPTKQITRLQMYIPGEVVVVDRGSCVVYISSACRNTGQPSAKASWSAYLGPGSRHNRCGPLHPDLPQTSSRAEIEGLSRALDVVRAIRLRDQTLSAVKIATDSEFLARAMALWTEDGGVNSKGKRVAHFETLRQIHERLDEMTYGEEGGLDFCFWAISREENMEAEKMANRALDQQ</sequence>
<dbReference type="Gene3D" id="2.60.40.1180">
    <property type="entry name" value="Golgi alpha-mannosidase II"/>
    <property type="match status" value="1"/>
</dbReference>
<evidence type="ECO:0000313" key="7">
    <source>
        <dbReference type="EMBL" id="KAF6840320.1"/>
    </source>
</evidence>
<dbReference type="Gene3D" id="3.20.20.80">
    <property type="entry name" value="Glycosidases"/>
    <property type="match status" value="2"/>
</dbReference>
<dbReference type="InterPro" id="IPR012337">
    <property type="entry name" value="RNaseH-like_sf"/>
</dbReference>
<evidence type="ECO:0000256" key="3">
    <source>
        <dbReference type="ARBA" id="ARBA00023295"/>
    </source>
</evidence>
<dbReference type="InterPro" id="IPR002156">
    <property type="entry name" value="RNaseH_domain"/>
</dbReference>
<name>A0A8H6NPT7_9PEZI</name>
<dbReference type="Pfam" id="PF18564">
    <property type="entry name" value="Glyco_hydro_5_C"/>
    <property type="match status" value="1"/>
</dbReference>
<dbReference type="InterPro" id="IPR041036">
    <property type="entry name" value="GH5_C"/>
</dbReference>
<dbReference type="GO" id="GO:0003676">
    <property type="term" value="F:nucleic acid binding"/>
    <property type="evidence" value="ECO:0007669"/>
    <property type="project" value="InterPro"/>
</dbReference>
<keyword evidence="3" id="KW-0326">Glycosidase</keyword>
<evidence type="ECO:0000256" key="1">
    <source>
        <dbReference type="ARBA" id="ARBA00005641"/>
    </source>
</evidence>
<dbReference type="OrthoDB" id="9971853at2759"/>
<evidence type="ECO:0000256" key="4">
    <source>
        <dbReference type="SAM" id="MobiDB-lite"/>
    </source>
</evidence>
<accession>A0A8H6NPT7</accession>
<dbReference type="Gene3D" id="3.30.420.10">
    <property type="entry name" value="Ribonuclease H-like superfamily/Ribonuclease H"/>
    <property type="match status" value="1"/>
</dbReference>
<reference evidence="7" key="1">
    <citation type="journal article" date="2020" name="Phytopathology">
        <title>Genome Sequence Resources of Colletotrichum truncatum, C. plurivorum, C. musicola, and C. sojae: Four Species Pathogenic to Soybean (Glycine max).</title>
        <authorList>
            <person name="Rogerio F."/>
            <person name="Boufleur T.R."/>
            <person name="Ciampi-Guillardi M."/>
            <person name="Sukno S.A."/>
            <person name="Thon M.R."/>
            <person name="Massola Junior N.S."/>
            <person name="Baroncelli R."/>
        </authorList>
    </citation>
    <scope>NUCLEOTIDE SEQUENCE</scope>
    <source>
        <strain evidence="7">LFN0074</strain>
    </source>
</reference>
<evidence type="ECO:0000256" key="2">
    <source>
        <dbReference type="ARBA" id="ARBA00022801"/>
    </source>
</evidence>
<keyword evidence="8" id="KW-1185">Reference proteome</keyword>
<dbReference type="SUPFAM" id="SSF53098">
    <property type="entry name" value="Ribonuclease H-like"/>
    <property type="match status" value="1"/>
</dbReference>
<protein>
    <submittedName>
        <fullName evidence="7">Glycoside hydrolase family 5 protein</fullName>
    </submittedName>
</protein>
<dbReference type="InterPro" id="IPR052066">
    <property type="entry name" value="Glycosphingolipid_Hydrolases"/>
</dbReference>
<dbReference type="InterPro" id="IPR017853">
    <property type="entry name" value="GH"/>
</dbReference>
<dbReference type="PANTHER" id="PTHR31308">
    <property type="match status" value="1"/>
</dbReference>
<evidence type="ECO:0000259" key="6">
    <source>
        <dbReference type="PROSITE" id="PS50879"/>
    </source>
</evidence>
<keyword evidence="5" id="KW-0812">Transmembrane</keyword>
<evidence type="ECO:0000256" key="5">
    <source>
        <dbReference type="SAM" id="Phobius"/>
    </source>
</evidence>
<proteinExistence type="inferred from homology"/>
<keyword evidence="5" id="KW-0472">Membrane</keyword>
<dbReference type="SUPFAM" id="SSF51445">
    <property type="entry name" value="(Trans)glycosidases"/>
    <property type="match status" value="1"/>
</dbReference>
<dbReference type="GO" id="GO:0004523">
    <property type="term" value="F:RNA-DNA hybrid ribonuclease activity"/>
    <property type="evidence" value="ECO:0007669"/>
    <property type="project" value="InterPro"/>
</dbReference>
<dbReference type="InterPro" id="IPR013780">
    <property type="entry name" value="Glyco_hydro_b"/>
</dbReference>
<dbReference type="InterPro" id="IPR036397">
    <property type="entry name" value="RNaseH_sf"/>
</dbReference>
<feature type="region of interest" description="Disordered" evidence="4">
    <location>
        <begin position="1"/>
        <end position="37"/>
    </location>
</feature>
<keyword evidence="5" id="KW-1133">Transmembrane helix</keyword>
<feature type="transmembrane region" description="Helical" evidence="5">
    <location>
        <begin position="810"/>
        <end position="832"/>
    </location>
</feature>
<keyword evidence="2 7" id="KW-0378">Hydrolase</keyword>
<dbReference type="PANTHER" id="PTHR31308:SF5">
    <property type="entry name" value="ERGOSTERYL-BETA-GLUCOSIDASE"/>
    <property type="match status" value="1"/>
</dbReference>
<dbReference type="GO" id="GO:1904462">
    <property type="term" value="P:ergosteryl 3-beta-D-glucoside catabolic process"/>
    <property type="evidence" value="ECO:0007669"/>
    <property type="project" value="TreeGrafter"/>
</dbReference>
<dbReference type="GO" id="GO:0050295">
    <property type="term" value="F:steryl-beta-glucosidase activity"/>
    <property type="evidence" value="ECO:0007669"/>
    <property type="project" value="TreeGrafter"/>
</dbReference>
<dbReference type="EMBL" id="WIGM01000102">
    <property type="protein sequence ID" value="KAF6840320.1"/>
    <property type="molecule type" value="Genomic_DNA"/>
</dbReference>
<comment type="similarity">
    <text evidence="1">Belongs to the glycosyl hydrolase 5 (cellulase A) family.</text>
</comment>
<evidence type="ECO:0000313" key="8">
    <source>
        <dbReference type="Proteomes" id="UP000639643"/>
    </source>
</evidence>
<dbReference type="CDD" id="cd13934">
    <property type="entry name" value="RNase_H_Dikarya_like"/>
    <property type="match status" value="1"/>
</dbReference>
<comment type="caution">
    <text evidence="7">The sequence shown here is derived from an EMBL/GenBank/DDBJ whole genome shotgun (WGS) entry which is preliminary data.</text>
</comment>
<feature type="domain" description="RNase H type-1" evidence="6">
    <location>
        <begin position="895"/>
        <end position="1056"/>
    </location>
</feature>